<evidence type="ECO:0008006" key="3">
    <source>
        <dbReference type="Google" id="ProtNLM"/>
    </source>
</evidence>
<reference evidence="1 2" key="1">
    <citation type="submission" date="2020-07" db="EMBL/GenBank/DDBJ databases">
        <title>Moheibacter lacus sp. nov., a member of the family Flavobacteriaceae isolated from freshwater lake sediment.</title>
        <authorList>
            <person name="Liu Y."/>
        </authorList>
    </citation>
    <scope>NUCLEOTIDE SEQUENCE [LARGE SCALE GENOMIC DNA]</scope>
    <source>
        <strain evidence="1 2">BDHS18</strain>
    </source>
</reference>
<accession>A0A838ZU30</accession>
<dbReference type="RefSeq" id="WP_182044060.1">
    <property type="nucleotide sequence ID" value="NZ_JACDZE010000004.1"/>
</dbReference>
<evidence type="ECO:0000313" key="2">
    <source>
        <dbReference type="Proteomes" id="UP000552241"/>
    </source>
</evidence>
<dbReference type="Proteomes" id="UP000552241">
    <property type="component" value="Unassembled WGS sequence"/>
</dbReference>
<comment type="caution">
    <text evidence="1">The sequence shown here is derived from an EMBL/GenBank/DDBJ whole genome shotgun (WGS) entry which is preliminary data.</text>
</comment>
<proteinExistence type="predicted"/>
<gene>
    <name evidence="1" type="ORF">HU137_11825</name>
</gene>
<organism evidence="1 2">
    <name type="scientific">Moheibacter lacus</name>
    <dbReference type="NCBI Taxonomy" id="2745851"/>
    <lineage>
        <taxon>Bacteria</taxon>
        <taxon>Pseudomonadati</taxon>
        <taxon>Bacteroidota</taxon>
        <taxon>Flavobacteriia</taxon>
        <taxon>Flavobacteriales</taxon>
        <taxon>Weeksellaceae</taxon>
        <taxon>Moheibacter</taxon>
    </lineage>
</organism>
<dbReference type="SUPFAM" id="SSF56935">
    <property type="entry name" value="Porins"/>
    <property type="match status" value="1"/>
</dbReference>
<name>A0A838ZU30_9FLAO</name>
<keyword evidence="2" id="KW-1185">Reference proteome</keyword>
<protein>
    <recommendedName>
        <fullName evidence="3">TonB-dependent receptor plug domain-containing protein</fullName>
    </recommendedName>
</protein>
<dbReference type="InterPro" id="IPR037066">
    <property type="entry name" value="Plug_dom_sf"/>
</dbReference>
<dbReference type="EMBL" id="JACDZE010000004">
    <property type="protein sequence ID" value="MBA5630463.1"/>
    <property type="molecule type" value="Genomic_DNA"/>
</dbReference>
<sequence length="137" mass="15535">MNWINSLEEVNTKGEKLKVIIEKIKTDSIISQSDITEKIVIKVNDGENVNDAINKKTKCKIVFVLIQGKVGHLLDLNQYPNYSVVLKYLTEETIDSIEILKDEKATSLYGSRAICGAVIMKSNNKKLKKLIRKSLRK</sequence>
<dbReference type="Gene3D" id="2.170.130.10">
    <property type="entry name" value="TonB-dependent receptor, plug domain"/>
    <property type="match status" value="1"/>
</dbReference>
<dbReference type="AlphaFoldDB" id="A0A838ZU30"/>
<evidence type="ECO:0000313" key="1">
    <source>
        <dbReference type="EMBL" id="MBA5630463.1"/>
    </source>
</evidence>